<dbReference type="InterPro" id="IPR023213">
    <property type="entry name" value="CAT-like_dom_sf"/>
</dbReference>
<keyword evidence="3" id="KW-1185">Reference proteome</keyword>
<name>A0A1Y2INT6_TRAC3</name>
<proteinExistence type="predicted"/>
<keyword evidence="1" id="KW-0808">Transferase</keyword>
<dbReference type="Gene3D" id="3.30.559.10">
    <property type="entry name" value="Chloramphenicol acetyltransferase-like domain"/>
    <property type="match status" value="2"/>
</dbReference>
<gene>
    <name evidence="2" type="ORF">PYCCODRAFT_1435056</name>
</gene>
<evidence type="ECO:0000313" key="2">
    <source>
        <dbReference type="EMBL" id="OSD02775.1"/>
    </source>
</evidence>
<protein>
    <recommendedName>
        <fullName evidence="4">CoA-dependent acyltransferase</fullName>
    </recommendedName>
</protein>
<sequence length="465" mass="51235">MPESLAVEPRQPTVLSDRHAVQLPGYDLWMNYIENVLIIPARLDVPKFADALAETLRMWPHAAGHLHKNGDRWEIVLSNAGIPIETTEEHAAQVAISNSWVLQENLRPFLPKRGSPNPFATPVATTTTDQTKMLLFKLTLAGSETAVGVSWHHTLGDAFVLERFMRKLSEQYQGRSSEDIPTPTFDKRAFPAPTGSLIERYAPLMPHLVETYSVSEVGKRYADLNADTTPVRFKISQEQLNKLKDKVAKALGQIDVVPTSQDVLTAYVVSVLNRCTGIPIKMITNAASYRHVPDVLPSPDVAGNAVYIVPTALSRAPLSMTGTAAEVRRSIQLSRSRSFVEEYMTAASALMLEAVNNHRAWVFVPRPEKLSVNSNSSINWQSAHFGYPGTTRFHTSGLNDHYMRVFPSNPESSNFTTSTVSSAESATSGSLDVFFSVSKAFAGQVSSLIQSELNGRDFPDNIPDV</sequence>
<dbReference type="PANTHER" id="PTHR31642:SF310">
    <property type="entry name" value="FATTY ALCOHOL:CAFFEOYL-COA ACYLTRANSFERASE"/>
    <property type="match status" value="1"/>
</dbReference>
<reference evidence="2 3" key="1">
    <citation type="journal article" date="2015" name="Biotechnol. Biofuels">
        <title>Enhanced degradation of softwood versus hardwood by the white-rot fungus Pycnoporus coccineus.</title>
        <authorList>
            <person name="Couturier M."/>
            <person name="Navarro D."/>
            <person name="Chevret D."/>
            <person name="Henrissat B."/>
            <person name="Piumi F."/>
            <person name="Ruiz-Duenas F.J."/>
            <person name="Martinez A.T."/>
            <person name="Grigoriev I.V."/>
            <person name="Riley R."/>
            <person name="Lipzen A."/>
            <person name="Berrin J.G."/>
            <person name="Master E.R."/>
            <person name="Rosso M.N."/>
        </authorList>
    </citation>
    <scope>NUCLEOTIDE SEQUENCE [LARGE SCALE GENOMIC DNA]</scope>
    <source>
        <strain evidence="2 3">BRFM310</strain>
    </source>
</reference>
<dbReference type="AlphaFoldDB" id="A0A1Y2INT6"/>
<dbReference type="PANTHER" id="PTHR31642">
    <property type="entry name" value="TRICHOTHECENE 3-O-ACETYLTRANSFERASE"/>
    <property type="match status" value="1"/>
</dbReference>
<organism evidence="2 3">
    <name type="scientific">Trametes coccinea (strain BRFM310)</name>
    <name type="common">Pycnoporus coccineus</name>
    <dbReference type="NCBI Taxonomy" id="1353009"/>
    <lineage>
        <taxon>Eukaryota</taxon>
        <taxon>Fungi</taxon>
        <taxon>Dikarya</taxon>
        <taxon>Basidiomycota</taxon>
        <taxon>Agaricomycotina</taxon>
        <taxon>Agaricomycetes</taxon>
        <taxon>Polyporales</taxon>
        <taxon>Polyporaceae</taxon>
        <taxon>Trametes</taxon>
    </lineage>
</organism>
<dbReference type="EMBL" id="KZ084103">
    <property type="protein sequence ID" value="OSD02775.1"/>
    <property type="molecule type" value="Genomic_DNA"/>
</dbReference>
<dbReference type="InterPro" id="IPR050317">
    <property type="entry name" value="Plant_Fungal_Acyltransferase"/>
</dbReference>
<dbReference type="OrthoDB" id="1862401at2759"/>
<dbReference type="GO" id="GO:0016747">
    <property type="term" value="F:acyltransferase activity, transferring groups other than amino-acyl groups"/>
    <property type="evidence" value="ECO:0007669"/>
    <property type="project" value="TreeGrafter"/>
</dbReference>
<accession>A0A1Y2INT6</accession>
<evidence type="ECO:0000313" key="3">
    <source>
        <dbReference type="Proteomes" id="UP000193067"/>
    </source>
</evidence>
<evidence type="ECO:0000256" key="1">
    <source>
        <dbReference type="ARBA" id="ARBA00022679"/>
    </source>
</evidence>
<evidence type="ECO:0008006" key="4">
    <source>
        <dbReference type="Google" id="ProtNLM"/>
    </source>
</evidence>
<dbReference type="Pfam" id="PF02458">
    <property type="entry name" value="Transferase"/>
    <property type="match status" value="1"/>
</dbReference>
<dbReference type="Proteomes" id="UP000193067">
    <property type="component" value="Unassembled WGS sequence"/>
</dbReference>